<dbReference type="KEGG" id="lae:LBAT_0583"/>
<reference evidence="4 5" key="1">
    <citation type="submission" date="2015-03" db="EMBL/GenBank/DDBJ databases">
        <title>Complete genome sequence of Lactobacillus acetotolerans NBRC 13120.</title>
        <authorList>
            <person name="Toh H."/>
            <person name="Morita H."/>
            <person name="Fujita N."/>
        </authorList>
    </citation>
    <scope>NUCLEOTIDE SEQUENCE [LARGE SCALE GENOMIC DNA]</scope>
    <source>
        <strain evidence="4 5">NBRC 13120</strain>
    </source>
</reference>
<evidence type="ECO:0000259" key="2">
    <source>
        <dbReference type="Pfam" id="PF03217"/>
    </source>
</evidence>
<dbReference type="InterPro" id="IPR039564">
    <property type="entry name" value="Peptidase_C39-like"/>
</dbReference>
<name>A0A0D6A2B8_9LACO</name>
<accession>A0A0D6A2B8</accession>
<dbReference type="InterPro" id="IPR024968">
    <property type="entry name" value="SlpA_C_lactobacillus"/>
</dbReference>
<dbReference type="Pfam" id="PF03217">
    <property type="entry name" value="SlpA"/>
    <property type="match status" value="2"/>
</dbReference>
<evidence type="ECO:0000256" key="1">
    <source>
        <dbReference type="SAM" id="SignalP"/>
    </source>
</evidence>
<dbReference type="AlphaFoldDB" id="A0A0D6A2B8"/>
<dbReference type="OrthoDB" id="2310618at2"/>
<evidence type="ECO:0000313" key="4">
    <source>
        <dbReference type="EMBL" id="BAQ56972.1"/>
    </source>
</evidence>
<feature type="domain" description="S-layer protein C-terminal" evidence="2">
    <location>
        <begin position="108"/>
        <end position="156"/>
    </location>
</feature>
<feature type="chain" id="PRO_5002300741" evidence="1">
    <location>
        <begin position="35"/>
        <end position="430"/>
    </location>
</feature>
<keyword evidence="1" id="KW-0732">Signal</keyword>
<keyword evidence="5" id="KW-1185">Reference proteome</keyword>
<evidence type="ECO:0000259" key="3">
    <source>
        <dbReference type="Pfam" id="PF13529"/>
    </source>
</evidence>
<proteinExistence type="predicted"/>
<dbReference type="PATRIC" id="fig|1600.4.peg.598"/>
<protein>
    <submittedName>
        <fullName evidence="4">Lactocepin S-layer protein</fullName>
    </submittedName>
</protein>
<evidence type="ECO:0000313" key="5">
    <source>
        <dbReference type="Proteomes" id="UP000035709"/>
    </source>
</evidence>
<dbReference type="Gene3D" id="3.90.70.10">
    <property type="entry name" value="Cysteine proteinases"/>
    <property type="match status" value="1"/>
</dbReference>
<sequence length="430" mass="47355">MQNSRILSKIMTVSAAVLMAAPIAGTTISQTVNAAPTNTSQVGKSSKLSVNSFLYDKNGKKIGKSNLKAGQNVTPISQKTISGANYVEVKPGQFIRAHNLVPRKVYRLTNNAYVYKANGKRSKQKALKKGSQIVSTSNATIKGKNYIKLGSNQYIKSGNAKASSSTIPTSKKVKSFKAYVVKRGYNTYKGVFQNKKSANSHFHKPFNVKKTLSMNGNKYYWLTTTKKHKNLGYINKNALATPNQTKLINVPYVSQYKPVFTPWGCAGAAMTMLLRSQGKHVDLSYVQSHLPMQPTKGGQKGSVYTGVGFGYVIRPGALAKYARRWDKNVINISSSKLTVNDMKLYVQGGKPVLYYGFSSYQKPGDYHRNHCKVLTGYKNGKFRVNDPLYYSKSDGAGTGGKNMKYDRGAISWVPKSAIQSETNHEAITVK</sequence>
<dbReference type="Pfam" id="PF13529">
    <property type="entry name" value="Peptidase_C39_2"/>
    <property type="match status" value="1"/>
</dbReference>
<dbReference type="Proteomes" id="UP000035709">
    <property type="component" value="Chromosome"/>
</dbReference>
<feature type="domain" description="S-layer protein C-terminal" evidence="2">
    <location>
        <begin position="43"/>
        <end position="97"/>
    </location>
</feature>
<gene>
    <name evidence="4" type="ORF">LBAT_0583</name>
</gene>
<feature type="domain" description="Peptidase C39-like" evidence="3">
    <location>
        <begin position="248"/>
        <end position="387"/>
    </location>
</feature>
<dbReference type="RefSeq" id="WP_060459316.1">
    <property type="nucleotide sequence ID" value="NZ_AP014808.1"/>
</dbReference>
<feature type="signal peptide" evidence="1">
    <location>
        <begin position="1"/>
        <end position="34"/>
    </location>
</feature>
<dbReference type="EMBL" id="AP014808">
    <property type="protein sequence ID" value="BAQ56972.1"/>
    <property type="molecule type" value="Genomic_DNA"/>
</dbReference>
<organism evidence="4 5">
    <name type="scientific">Lactobacillus acetotolerans</name>
    <dbReference type="NCBI Taxonomy" id="1600"/>
    <lineage>
        <taxon>Bacteria</taxon>
        <taxon>Bacillati</taxon>
        <taxon>Bacillota</taxon>
        <taxon>Bacilli</taxon>
        <taxon>Lactobacillales</taxon>
        <taxon>Lactobacillaceae</taxon>
        <taxon>Lactobacillus</taxon>
    </lineage>
</organism>
<dbReference type="STRING" id="1600.LBAT_0583"/>